<protein>
    <submittedName>
        <fullName evidence="2">Uncharacterized protein</fullName>
    </submittedName>
</protein>
<dbReference type="OrthoDB" id="2269373at2759"/>
<gene>
    <name evidence="2" type="ORF">UBRO_01257</name>
</gene>
<evidence type="ECO:0000313" key="2">
    <source>
        <dbReference type="EMBL" id="SAM74844.1"/>
    </source>
</evidence>
<dbReference type="AlphaFoldDB" id="A0A1K0FYH7"/>
<feature type="region of interest" description="Disordered" evidence="1">
    <location>
        <begin position="140"/>
        <end position="163"/>
    </location>
</feature>
<name>A0A1K0FYH7_9BASI</name>
<evidence type="ECO:0000256" key="1">
    <source>
        <dbReference type="SAM" id="MobiDB-lite"/>
    </source>
</evidence>
<sequence>MGEAIRSFGLFGREWTRPFRAYNCAAMRSLAAGSHLQQPAHPYAPLHPIQRDISNRPAVLSHTDMPRQQDFRSRDVHSSGQQYQTSQQVHANVDFNEDLATFLDPVLGATSSTYDDMLSLNSLLQSSVGLDSTSWLGSTLGPTPEDGVEIKGPSSLTEFLPSL</sequence>
<dbReference type="EMBL" id="LT558119">
    <property type="protein sequence ID" value="SAM74844.1"/>
    <property type="molecule type" value="Genomic_DNA"/>
</dbReference>
<organism evidence="2 3">
    <name type="scientific">Ustilago bromivora</name>
    <dbReference type="NCBI Taxonomy" id="307758"/>
    <lineage>
        <taxon>Eukaryota</taxon>
        <taxon>Fungi</taxon>
        <taxon>Dikarya</taxon>
        <taxon>Basidiomycota</taxon>
        <taxon>Ustilaginomycotina</taxon>
        <taxon>Ustilaginomycetes</taxon>
        <taxon>Ustilaginales</taxon>
        <taxon>Ustilaginaceae</taxon>
        <taxon>Ustilago</taxon>
    </lineage>
</organism>
<evidence type="ECO:0000313" key="3">
    <source>
        <dbReference type="Proteomes" id="UP000179920"/>
    </source>
</evidence>
<dbReference type="Proteomes" id="UP000179920">
    <property type="component" value="Chromosome III"/>
</dbReference>
<proteinExistence type="predicted"/>
<accession>A0A1K0FYH7</accession>
<reference evidence="3" key="1">
    <citation type="submission" date="2016-04" db="EMBL/GenBank/DDBJ databases">
        <authorList>
            <person name="Guldener U."/>
            <person name="Guldener U."/>
        </authorList>
    </citation>
    <scope>NUCLEOTIDE SEQUENCE [LARGE SCALE GENOMIC DNA]</scope>
    <source>
        <strain evidence="3">UB2112</strain>
    </source>
</reference>